<protein>
    <recommendedName>
        <fullName evidence="2">Fungal-type protein kinase domain-containing protein</fullName>
    </recommendedName>
</protein>
<dbReference type="InterPro" id="IPR040976">
    <property type="entry name" value="Pkinase_fungal"/>
</dbReference>
<dbReference type="Gene3D" id="1.10.510.10">
    <property type="entry name" value="Transferase(Phosphotransferase) domain 1"/>
    <property type="match status" value="1"/>
</dbReference>
<reference evidence="3 4" key="1">
    <citation type="submission" date="2019-02" db="EMBL/GenBank/DDBJ databases">
        <title>Genome sequencing of the rare red list fungi Phellinidium pouzarii.</title>
        <authorList>
            <person name="Buettner E."/>
            <person name="Kellner H."/>
        </authorList>
    </citation>
    <scope>NUCLEOTIDE SEQUENCE [LARGE SCALE GENOMIC DNA]</scope>
    <source>
        <strain evidence="3 4">DSM 108285</strain>
    </source>
</reference>
<name>A0A4S4KZW9_9AGAM</name>
<dbReference type="PANTHER" id="PTHR38248">
    <property type="entry name" value="FUNK1 6"/>
    <property type="match status" value="1"/>
</dbReference>
<comment type="caution">
    <text evidence="3">The sequence shown here is derived from an EMBL/GenBank/DDBJ whole genome shotgun (WGS) entry which is preliminary data.</text>
</comment>
<sequence>MSNAPPEEPAEFSGASPMDPSGKSERPTTPPRSDVPVLEDTPPKRHNETTSQSFRSGKLDEKRTALIKDLGNIIPEVELDCFTENILPPLQVGFQPQEIVNSLKTSGYIIKDRWKPFEKDPKDDTKREEEIFDPLIGVFNSIVDAANEPHGHEQTLRLSLNPDKPPMSERKYSSRPDGCMVLKDAEEKIANDKKADRWWYDYALALEFKKNEANRNDNVSKQVYSMQHMMTIDPCRRFVFGITIENTKMRLWFSCRATILVSKSFNFITDHTTLTRVFLSLAFASKADLGWDPTIIVSETTEGRVYHFDVEGRKFDSEAVLSDFAADAIIGRATRAFRVIDPVSGEEFALKDVWVDDDRELEYEIYKRLLNDIEKKYGKPGREEAEKLLLTPEVHCKVKADEQEDHTCKVMMREGRYNGSHESSGLPGVQDNLKMDHLGSRAPHGGKRTRIHHRIHYRIVFKEVATPLYNVMDLREIFVVLKDCTRLLELMHGCGWVHRDISCGNVYSYNGRGRLGDLEYAKKKDSIGKHDIRTGTLDFMAVEVARSEYMFCPELDRDTIRSNIFANTETIRSPQPNFYYNGIHDMESLWWFPIWMMFFHDIKFWDTMNESQKNDRISMILELFPRHLDTTLRHPFLNSSFSFKKSMSCLPECFDVFSNVLDFLRSNLKRNYQLFEATLPTPDQAVLDGLYGLCFEAWDVCIEKATGVTTLVPVAFKPYSDDIPFATSTSKRKATIAPPLSILPASKVPRIDSPNT</sequence>
<feature type="region of interest" description="Disordered" evidence="1">
    <location>
        <begin position="1"/>
        <end position="58"/>
    </location>
</feature>
<accession>A0A4S4KZW9</accession>
<organism evidence="3 4">
    <name type="scientific">Phellinidium pouzarii</name>
    <dbReference type="NCBI Taxonomy" id="167371"/>
    <lineage>
        <taxon>Eukaryota</taxon>
        <taxon>Fungi</taxon>
        <taxon>Dikarya</taxon>
        <taxon>Basidiomycota</taxon>
        <taxon>Agaricomycotina</taxon>
        <taxon>Agaricomycetes</taxon>
        <taxon>Hymenochaetales</taxon>
        <taxon>Hymenochaetaceae</taxon>
        <taxon>Phellinidium</taxon>
    </lineage>
</organism>
<dbReference type="SUPFAM" id="SSF56112">
    <property type="entry name" value="Protein kinase-like (PK-like)"/>
    <property type="match status" value="1"/>
</dbReference>
<dbReference type="EMBL" id="SGPK01000359">
    <property type="protein sequence ID" value="THH04287.1"/>
    <property type="molecule type" value="Genomic_DNA"/>
</dbReference>
<dbReference type="PANTHER" id="PTHR38248:SF2">
    <property type="entry name" value="FUNK1 11"/>
    <property type="match status" value="1"/>
</dbReference>
<gene>
    <name evidence="3" type="ORF">EW145_g5639</name>
</gene>
<dbReference type="AlphaFoldDB" id="A0A4S4KZW9"/>
<evidence type="ECO:0000259" key="2">
    <source>
        <dbReference type="Pfam" id="PF17667"/>
    </source>
</evidence>
<dbReference type="OrthoDB" id="3260094at2759"/>
<evidence type="ECO:0000313" key="4">
    <source>
        <dbReference type="Proteomes" id="UP000308199"/>
    </source>
</evidence>
<dbReference type="InterPro" id="IPR011009">
    <property type="entry name" value="Kinase-like_dom_sf"/>
</dbReference>
<dbReference type="Proteomes" id="UP000308199">
    <property type="component" value="Unassembled WGS sequence"/>
</dbReference>
<proteinExistence type="predicted"/>
<evidence type="ECO:0000313" key="3">
    <source>
        <dbReference type="EMBL" id="THH04287.1"/>
    </source>
</evidence>
<dbReference type="Pfam" id="PF17667">
    <property type="entry name" value="Pkinase_fungal"/>
    <property type="match status" value="1"/>
</dbReference>
<keyword evidence="4" id="KW-1185">Reference proteome</keyword>
<feature type="domain" description="Fungal-type protein kinase" evidence="2">
    <location>
        <begin position="180"/>
        <end position="596"/>
    </location>
</feature>
<evidence type="ECO:0000256" key="1">
    <source>
        <dbReference type="SAM" id="MobiDB-lite"/>
    </source>
</evidence>